<dbReference type="PANTHER" id="PTHR43737:SF1">
    <property type="entry name" value="DUF1501 DOMAIN-CONTAINING PROTEIN"/>
    <property type="match status" value="1"/>
</dbReference>
<dbReference type="RefSeq" id="WP_109415007.1">
    <property type="nucleotide sequence ID" value="NZ_QEAS01000004.1"/>
</dbReference>
<proteinExistence type="predicted"/>
<evidence type="ECO:0008006" key="3">
    <source>
        <dbReference type="Google" id="ProtNLM"/>
    </source>
</evidence>
<keyword evidence="2" id="KW-1185">Reference proteome</keyword>
<dbReference type="Proteomes" id="UP000245647">
    <property type="component" value="Unassembled WGS sequence"/>
</dbReference>
<name>A0A2U2PJE6_9SPHI</name>
<organism evidence="1 2">
    <name type="scientific">Pararcticibacter amylolyticus</name>
    <dbReference type="NCBI Taxonomy" id="2173175"/>
    <lineage>
        <taxon>Bacteria</taxon>
        <taxon>Pseudomonadati</taxon>
        <taxon>Bacteroidota</taxon>
        <taxon>Sphingobacteriia</taxon>
        <taxon>Sphingobacteriales</taxon>
        <taxon>Sphingobacteriaceae</taxon>
        <taxon>Pararcticibacter</taxon>
    </lineage>
</organism>
<dbReference type="PANTHER" id="PTHR43737">
    <property type="entry name" value="BLL7424 PROTEIN"/>
    <property type="match status" value="1"/>
</dbReference>
<dbReference type="Pfam" id="PF07394">
    <property type="entry name" value="DUF1501"/>
    <property type="match status" value="1"/>
</dbReference>
<dbReference type="OrthoDB" id="9779968at2"/>
<dbReference type="EMBL" id="QEAS01000004">
    <property type="protein sequence ID" value="PWG81523.1"/>
    <property type="molecule type" value="Genomic_DNA"/>
</dbReference>
<sequence length="325" mass="36119">MKRRSFLKHTGLAAGSLAVPAILYQMLSDKEKARGQKRLVMIYLQGGNDGWNTLVPCNNELYYRSRPSLALQRSELIPLNDHYGLNPALKELALLHAKGRVLFLNKLGHSLQESSHYEAFRIWHRSDNENGDTWLAPGNSQHEDKFPVRVFNGDQGKHLASSSPFIPDYTACTSGDFSEGLSRISEAIRSGSDANVFHISLDGFDTHQFQSQRQGALLSTYSSAVSAFVSDIEAIGQMDNTVILTYSEFGRSLKENSRRGTDHGNVGCAWLIGSRLNVKGILHPSAGTDDEARINAAGLPEQIFRSWCFDDPGQCQFLTNRNIFI</sequence>
<accession>A0A2U2PJE6</accession>
<evidence type="ECO:0000313" key="2">
    <source>
        <dbReference type="Proteomes" id="UP000245647"/>
    </source>
</evidence>
<reference evidence="1 2" key="1">
    <citation type="submission" date="2018-04" db="EMBL/GenBank/DDBJ databases">
        <title>Pedobacter chongqingensis sp. nov., isolated from a rottenly hemp rope.</title>
        <authorList>
            <person name="Cai Y."/>
        </authorList>
    </citation>
    <scope>NUCLEOTIDE SEQUENCE [LARGE SCALE GENOMIC DNA]</scope>
    <source>
        <strain evidence="1 2">FJ4-8</strain>
    </source>
</reference>
<comment type="caution">
    <text evidence="1">The sequence shown here is derived from an EMBL/GenBank/DDBJ whole genome shotgun (WGS) entry which is preliminary data.</text>
</comment>
<protein>
    <recommendedName>
        <fullName evidence="3">Twin-arginine translocation pathway signal</fullName>
    </recommendedName>
</protein>
<dbReference type="AlphaFoldDB" id="A0A2U2PJE6"/>
<evidence type="ECO:0000313" key="1">
    <source>
        <dbReference type="EMBL" id="PWG81523.1"/>
    </source>
</evidence>
<dbReference type="InterPro" id="IPR010869">
    <property type="entry name" value="DUF1501"/>
</dbReference>
<gene>
    <name evidence="1" type="ORF">DDR33_06745</name>
</gene>